<keyword evidence="3" id="KW-1185">Reference proteome</keyword>
<dbReference type="EMBL" id="SNYN01000038">
    <property type="protein sequence ID" value="TDQ43918.1"/>
    <property type="molecule type" value="Genomic_DNA"/>
</dbReference>
<name>A0A4R6UB88_9ACTN</name>
<feature type="compositionally biased region" description="Gly residues" evidence="1">
    <location>
        <begin position="444"/>
        <end position="453"/>
    </location>
</feature>
<organism evidence="2 3">
    <name type="scientific">Actinorugispora endophytica</name>
    <dbReference type="NCBI Taxonomy" id="1605990"/>
    <lineage>
        <taxon>Bacteria</taxon>
        <taxon>Bacillati</taxon>
        <taxon>Actinomycetota</taxon>
        <taxon>Actinomycetes</taxon>
        <taxon>Streptosporangiales</taxon>
        <taxon>Nocardiopsidaceae</taxon>
        <taxon>Actinorugispora</taxon>
    </lineage>
</organism>
<gene>
    <name evidence="2" type="ORF">EV190_13816</name>
</gene>
<reference evidence="2 3" key="1">
    <citation type="submission" date="2019-03" db="EMBL/GenBank/DDBJ databases">
        <title>Genomic Encyclopedia of Type Strains, Phase IV (KMG-IV): sequencing the most valuable type-strain genomes for metagenomic binning, comparative biology and taxonomic classification.</title>
        <authorList>
            <person name="Goeker M."/>
        </authorList>
    </citation>
    <scope>NUCLEOTIDE SEQUENCE [LARGE SCALE GENOMIC DNA]</scope>
    <source>
        <strain evidence="2 3">DSM 46770</strain>
    </source>
</reference>
<comment type="caution">
    <text evidence="2">The sequence shown here is derived from an EMBL/GenBank/DDBJ whole genome shotgun (WGS) entry which is preliminary data.</text>
</comment>
<evidence type="ECO:0008006" key="4">
    <source>
        <dbReference type="Google" id="ProtNLM"/>
    </source>
</evidence>
<evidence type="ECO:0000256" key="1">
    <source>
        <dbReference type="SAM" id="MobiDB-lite"/>
    </source>
</evidence>
<accession>A0A4R6UB88</accession>
<dbReference type="RefSeq" id="WP_133743693.1">
    <property type="nucleotide sequence ID" value="NZ_SNYN01000038.1"/>
</dbReference>
<feature type="compositionally biased region" description="Low complexity" evidence="1">
    <location>
        <begin position="430"/>
        <end position="443"/>
    </location>
</feature>
<evidence type="ECO:0000313" key="3">
    <source>
        <dbReference type="Proteomes" id="UP000295281"/>
    </source>
</evidence>
<dbReference type="AlphaFoldDB" id="A0A4R6UB88"/>
<feature type="region of interest" description="Disordered" evidence="1">
    <location>
        <begin position="422"/>
        <end position="453"/>
    </location>
</feature>
<evidence type="ECO:0000313" key="2">
    <source>
        <dbReference type="EMBL" id="TDQ43918.1"/>
    </source>
</evidence>
<protein>
    <recommendedName>
        <fullName evidence="4">HEAT repeat protein</fullName>
    </recommendedName>
</protein>
<sequence length="453" mass="48150">MDGNHGSDPLHDLDGVDWDALVPEHGGRIPDLLRGVSGERQEEALVELHGILAFPGPGYVAAPAVVEFLMRMVAQEGLRGRHNVLNLVQELAVPAMADHLPVRRDSALWRDEVAWAVGADAGTLREQYEGWLAEAPDEQRHRRMSGRLRALSHDGGAAVLAAELAVHDAVRERLPVLLGLLEGKSNRGGDAVAEWASYILAWFPEDADEIVPAILSAGDPLAADTDLRPLPAEMWAVGMLADPADVTVTVQLGQLLVDSDEDLSFAAALALGQIHGSAAPEQAIARLLNAAYWEDQFGVCLPQSGGMEPAHLGMLALGAVDDEEVQRAKIHRLPRVFAYTGAGGHGAVAADALELAFGPRVLDRAPAKDGDFDGYDQDRRDVLTAIADIGEQEWQEGGLTEVLRAWGLPEERTALRAFTGADAEADAPAEPEAPAAPAAAEPGGLLGRLFGGR</sequence>
<dbReference type="OrthoDB" id="292843at2"/>
<dbReference type="Proteomes" id="UP000295281">
    <property type="component" value="Unassembled WGS sequence"/>
</dbReference>
<proteinExistence type="predicted"/>